<gene>
    <name evidence="1" type="ORF">NFI88_00800</name>
</gene>
<keyword evidence="1" id="KW-0489">Methyltransferase</keyword>
<organism evidence="1 2">
    <name type="scientific">Rhizosaccharibacter radicis</name>
    <dbReference type="NCBI Taxonomy" id="2782605"/>
    <lineage>
        <taxon>Bacteria</taxon>
        <taxon>Pseudomonadati</taxon>
        <taxon>Pseudomonadota</taxon>
        <taxon>Alphaproteobacteria</taxon>
        <taxon>Acetobacterales</taxon>
        <taxon>Acetobacteraceae</taxon>
        <taxon>Rhizosaccharibacter</taxon>
    </lineage>
</organism>
<accession>A0ABT1VSQ4</accession>
<sequence>MTLRAAVHSGPRRPARFRSGFGGAIAAAAALGVLLSSGIAPPARAADGSSDAAIAAAVASSTRSPAFVARDPSRHPAQELAFFGIRPDQTVVEIWPFGGYWTEILAPMLRDHGTYYAALSGSSHDAELKPLLAAKPSLYDKVKITRATGGDIAPAGSVDAVLTFRNLHNWIKQGNAPQMLASFFRALKPGGILGMEDHRAHANTRPNSGYVAQDEAIRLARAAGFELVGSSEMDANPRDTADWPAGVWTLPPTYALGDKDRAKYQLIGEADNFVLKFRKP</sequence>
<dbReference type="InterPro" id="IPR029063">
    <property type="entry name" value="SAM-dependent_MTases_sf"/>
</dbReference>
<proteinExistence type="predicted"/>
<dbReference type="SUPFAM" id="SSF53335">
    <property type="entry name" value="S-adenosyl-L-methionine-dependent methyltransferases"/>
    <property type="match status" value="1"/>
</dbReference>
<dbReference type="GO" id="GO:0032259">
    <property type="term" value="P:methylation"/>
    <property type="evidence" value="ECO:0007669"/>
    <property type="project" value="UniProtKB-KW"/>
</dbReference>
<dbReference type="InterPro" id="IPR016980">
    <property type="entry name" value="S-AdoMet-dep_MeTrfase_Alr7345"/>
</dbReference>
<dbReference type="RefSeq" id="WP_422918121.1">
    <property type="nucleotide sequence ID" value="NZ_JAMZEJ010000001.1"/>
</dbReference>
<reference evidence="1 2" key="1">
    <citation type="submission" date="2022-06" db="EMBL/GenBank/DDBJ databases">
        <title>Rhizosaccharibacter gen. nov. sp. nov. KSS12, endophytic bacteria isolated from sugarcane.</title>
        <authorList>
            <person name="Pitiwittayakul N."/>
        </authorList>
    </citation>
    <scope>NUCLEOTIDE SEQUENCE [LARGE SCALE GENOMIC DNA]</scope>
    <source>
        <strain evidence="1 2">KSS12</strain>
    </source>
</reference>
<dbReference type="GO" id="GO:0008168">
    <property type="term" value="F:methyltransferase activity"/>
    <property type="evidence" value="ECO:0007669"/>
    <property type="project" value="UniProtKB-KW"/>
</dbReference>
<name>A0ABT1VSQ4_9PROT</name>
<protein>
    <submittedName>
        <fullName evidence="1">Methyltransferase</fullName>
    </submittedName>
</protein>
<dbReference type="PIRSF" id="PIRSF031679">
    <property type="entry name" value="Mtase_Alr7345_prd"/>
    <property type="match status" value="1"/>
</dbReference>
<comment type="caution">
    <text evidence="1">The sequence shown here is derived from an EMBL/GenBank/DDBJ whole genome shotgun (WGS) entry which is preliminary data.</text>
</comment>
<evidence type="ECO:0000313" key="2">
    <source>
        <dbReference type="Proteomes" id="UP001524547"/>
    </source>
</evidence>
<dbReference type="Gene3D" id="3.40.50.150">
    <property type="entry name" value="Vaccinia Virus protein VP39"/>
    <property type="match status" value="1"/>
</dbReference>
<dbReference type="Proteomes" id="UP001524547">
    <property type="component" value="Unassembled WGS sequence"/>
</dbReference>
<keyword evidence="1" id="KW-0808">Transferase</keyword>
<evidence type="ECO:0000313" key="1">
    <source>
        <dbReference type="EMBL" id="MCQ8239378.1"/>
    </source>
</evidence>
<dbReference type="EMBL" id="JAMZEJ010000001">
    <property type="protein sequence ID" value="MCQ8239378.1"/>
    <property type="molecule type" value="Genomic_DNA"/>
</dbReference>
<keyword evidence="2" id="KW-1185">Reference proteome</keyword>